<dbReference type="InterPro" id="IPR001498">
    <property type="entry name" value="Impact_N"/>
</dbReference>
<dbReference type="InterPro" id="IPR020568">
    <property type="entry name" value="Ribosomal_Su5_D2-typ_SF"/>
</dbReference>
<dbReference type="OrthoDB" id="9813771at2"/>
<dbReference type="Proteomes" id="UP000092584">
    <property type="component" value="Unassembled WGS sequence"/>
</dbReference>
<keyword evidence="4" id="KW-1185">Reference proteome</keyword>
<evidence type="ECO:0000313" key="3">
    <source>
        <dbReference type="EMBL" id="OBY61382.1"/>
    </source>
</evidence>
<gene>
    <name evidence="3" type="ORF">LPB3_16355</name>
</gene>
<dbReference type="Gene3D" id="3.30.230.30">
    <property type="entry name" value="Impact, N-terminal domain"/>
    <property type="match status" value="1"/>
</dbReference>
<protein>
    <recommendedName>
        <fullName evidence="2">Impact N-terminal domain-containing protein</fullName>
    </recommendedName>
</protein>
<name>A0A1B8TP39_9FLAO</name>
<dbReference type="GO" id="GO:0006446">
    <property type="term" value="P:regulation of translational initiation"/>
    <property type="evidence" value="ECO:0007669"/>
    <property type="project" value="TreeGrafter"/>
</dbReference>
<dbReference type="PANTHER" id="PTHR16301:SF20">
    <property type="entry name" value="IMPACT FAMILY MEMBER YIGZ"/>
    <property type="match status" value="1"/>
</dbReference>
<dbReference type="InterPro" id="IPR036956">
    <property type="entry name" value="Impact_N_sf"/>
</dbReference>
<feature type="domain" description="Impact N-terminal" evidence="2">
    <location>
        <begin position="21"/>
        <end position="125"/>
    </location>
</feature>
<dbReference type="RefSeq" id="WP_065320712.1">
    <property type="nucleotide sequence ID" value="NZ_CP017477.1"/>
</dbReference>
<accession>A0A1B8TP39</accession>
<organism evidence="3 4">
    <name type="scientific">Polaribacter vadi</name>
    <dbReference type="NCBI Taxonomy" id="1774273"/>
    <lineage>
        <taxon>Bacteria</taxon>
        <taxon>Pseudomonadati</taxon>
        <taxon>Bacteroidota</taxon>
        <taxon>Flavobacteriia</taxon>
        <taxon>Flavobacteriales</taxon>
        <taxon>Flavobacteriaceae</taxon>
    </lineage>
</organism>
<dbReference type="KEGG" id="pob:LPB03_16415"/>
<sequence length="204" mass="23670">MENDSYKTILKPSEETLFKDRNSKFFGYAFPVLHEDDVKDCLEELKKKHHTARHFCYAYQIGIEDIKYRANDDGEPNNSAGMPIYGQIQSFDVTNILIVSVRYFGGTKLGVGGLINAYKTSAQLTLETSTIVEKTIDIFFQLNFEYDMMNKVMRIIKEKNITLENQKMELACEFIISIRKKEAENIFEIFDTLYKVDVKIVDQL</sequence>
<comment type="similarity">
    <text evidence="1">Belongs to the IMPACT family.</text>
</comment>
<comment type="caution">
    <text evidence="3">The sequence shown here is derived from an EMBL/GenBank/DDBJ whole genome shotgun (WGS) entry which is preliminary data.</text>
</comment>
<dbReference type="STRING" id="1774273.LPB03_16415"/>
<dbReference type="AlphaFoldDB" id="A0A1B8TP39"/>
<reference evidence="4" key="1">
    <citation type="submission" date="2016-02" db="EMBL/GenBank/DDBJ databases">
        <authorList>
            <person name="Shin S.-K."/>
            <person name="Yi H."/>
            <person name="Kim E."/>
        </authorList>
    </citation>
    <scope>NUCLEOTIDE SEQUENCE [LARGE SCALE GENOMIC DNA]</scope>
    <source>
        <strain evidence="4">LPB0003</strain>
    </source>
</reference>
<dbReference type="SUPFAM" id="SSF54211">
    <property type="entry name" value="Ribosomal protein S5 domain 2-like"/>
    <property type="match status" value="1"/>
</dbReference>
<dbReference type="PANTHER" id="PTHR16301">
    <property type="entry name" value="IMPACT-RELATED"/>
    <property type="match status" value="1"/>
</dbReference>
<evidence type="ECO:0000256" key="1">
    <source>
        <dbReference type="ARBA" id="ARBA00007665"/>
    </source>
</evidence>
<dbReference type="GO" id="GO:0005737">
    <property type="term" value="C:cytoplasm"/>
    <property type="evidence" value="ECO:0007669"/>
    <property type="project" value="TreeGrafter"/>
</dbReference>
<evidence type="ECO:0000259" key="2">
    <source>
        <dbReference type="Pfam" id="PF01205"/>
    </source>
</evidence>
<dbReference type="EMBL" id="LSFM01000027">
    <property type="protein sequence ID" value="OBY61382.1"/>
    <property type="molecule type" value="Genomic_DNA"/>
</dbReference>
<evidence type="ECO:0000313" key="4">
    <source>
        <dbReference type="Proteomes" id="UP000092584"/>
    </source>
</evidence>
<dbReference type="Pfam" id="PF01205">
    <property type="entry name" value="Impact_N"/>
    <property type="match status" value="1"/>
</dbReference>
<proteinExistence type="inferred from homology"/>
<dbReference type="InterPro" id="IPR023582">
    <property type="entry name" value="Impact"/>
</dbReference>